<comment type="caution">
    <text evidence="4">The sequence shown here is derived from an EMBL/GenBank/DDBJ whole genome shotgun (WGS) entry which is preliminary data.</text>
</comment>
<sequence length="281" mass="30363">MEKIQSAIAKARASRANRDPGETPGRMAGGTGRTARTEAPAPSRVAAAWDALPDFEADPSRLRDNRIVTALRGPAGTEFDKLRTRMLQQMQANGWRRVAITSPGPSSGKSTISLNLGYSLSRQASLRTIICEIDLRRPALGRILGLPEKKDFSKVLEGSAPFADHAVRLRPNLAVGIANGFVQQSAELLQGPAIGQALDQIQQEYDPSVLLFDMPPFEVSDDAIAFADKVDCVLIVAAAETTSVAQIDLCEREFAGRTNVLGVVLNKCRYVGADQSYDYHA</sequence>
<name>A0A2W7N0N4_9RHOB</name>
<dbReference type="EMBL" id="QKZL01000018">
    <property type="protein sequence ID" value="PZX13511.1"/>
    <property type="molecule type" value="Genomic_DNA"/>
</dbReference>
<dbReference type="OrthoDB" id="9775724at2"/>
<dbReference type="InterPro" id="IPR033756">
    <property type="entry name" value="YlxH/NBP35"/>
</dbReference>
<proteinExistence type="predicted"/>
<dbReference type="PANTHER" id="PTHR32309:SF13">
    <property type="entry name" value="FERRIC ENTEROBACTIN TRANSPORT PROTEIN FEPE"/>
    <property type="match status" value="1"/>
</dbReference>
<dbReference type="PANTHER" id="PTHR32309">
    <property type="entry name" value="TYROSINE-PROTEIN KINASE"/>
    <property type="match status" value="1"/>
</dbReference>
<dbReference type="AlphaFoldDB" id="A0A2W7N0N4"/>
<dbReference type="Gene3D" id="3.40.50.300">
    <property type="entry name" value="P-loop containing nucleotide triphosphate hydrolases"/>
    <property type="match status" value="1"/>
</dbReference>
<dbReference type="InterPro" id="IPR050445">
    <property type="entry name" value="Bact_polysacc_biosynth/exp"/>
</dbReference>
<dbReference type="Pfam" id="PF10609">
    <property type="entry name" value="ParA"/>
    <property type="match status" value="1"/>
</dbReference>
<dbReference type="GO" id="GO:0004713">
    <property type="term" value="F:protein tyrosine kinase activity"/>
    <property type="evidence" value="ECO:0007669"/>
    <property type="project" value="TreeGrafter"/>
</dbReference>
<evidence type="ECO:0000313" key="5">
    <source>
        <dbReference type="Proteomes" id="UP000248916"/>
    </source>
</evidence>
<dbReference type="InterPro" id="IPR027417">
    <property type="entry name" value="P-loop_NTPase"/>
</dbReference>
<dbReference type="GO" id="GO:0005886">
    <property type="term" value="C:plasma membrane"/>
    <property type="evidence" value="ECO:0007669"/>
    <property type="project" value="TreeGrafter"/>
</dbReference>
<evidence type="ECO:0000256" key="3">
    <source>
        <dbReference type="SAM" id="MobiDB-lite"/>
    </source>
</evidence>
<reference evidence="4 5" key="1">
    <citation type="submission" date="2018-06" db="EMBL/GenBank/DDBJ databases">
        <title>Genomic Encyclopedia of Archaeal and Bacterial Type Strains, Phase II (KMG-II): from individual species to whole genera.</title>
        <authorList>
            <person name="Goeker M."/>
        </authorList>
    </citation>
    <scope>NUCLEOTIDE SEQUENCE [LARGE SCALE GENOMIC DNA]</scope>
    <source>
        <strain evidence="4 5">DSM 22009</strain>
    </source>
</reference>
<evidence type="ECO:0000256" key="1">
    <source>
        <dbReference type="ARBA" id="ARBA00022741"/>
    </source>
</evidence>
<keyword evidence="2" id="KW-0067">ATP-binding</keyword>
<keyword evidence="1" id="KW-0547">Nucleotide-binding</keyword>
<dbReference type="SUPFAM" id="SSF52540">
    <property type="entry name" value="P-loop containing nucleoside triphosphate hydrolases"/>
    <property type="match status" value="1"/>
</dbReference>
<dbReference type="Proteomes" id="UP000248916">
    <property type="component" value="Unassembled WGS sequence"/>
</dbReference>
<evidence type="ECO:0000256" key="2">
    <source>
        <dbReference type="ARBA" id="ARBA00022840"/>
    </source>
</evidence>
<gene>
    <name evidence="4" type="ORF">LX81_03296</name>
</gene>
<dbReference type="CDD" id="cd05387">
    <property type="entry name" value="BY-kinase"/>
    <property type="match status" value="1"/>
</dbReference>
<keyword evidence="5" id="KW-1185">Reference proteome</keyword>
<dbReference type="RefSeq" id="WP_111538363.1">
    <property type="nucleotide sequence ID" value="NZ_QKZL01000018.1"/>
</dbReference>
<organism evidence="4 5">
    <name type="scientific">Palleronia aestuarii</name>
    <dbReference type="NCBI Taxonomy" id="568105"/>
    <lineage>
        <taxon>Bacteria</taxon>
        <taxon>Pseudomonadati</taxon>
        <taxon>Pseudomonadota</taxon>
        <taxon>Alphaproteobacteria</taxon>
        <taxon>Rhodobacterales</taxon>
        <taxon>Roseobacteraceae</taxon>
        <taxon>Palleronia</taxon>
    </lineage>
</organism>
<feature type="compositionally biased region" description="Low complexity" evidence="3">
    <location>
        <begin position="33"/>
        <end position="42"/>
    </location>
</feature>
<accession>A0A2W7N0N4</accession>
<dbReference type="InterPro" id="IPR005702">
    <property type="entry name" value="Wzc-like_C"/>
</dbReference>
<dbReference type="GO" id="GO:0005524">
    <property type="term" value="F:ATP binding"/>
    <property type="evidence" value="ECO:0007669"/>
    <property type="project" value="UniProtKB-KW"/>
</dbReference>
<feature type="region of interest" description="Disordered" evidence="3">
    <location>
        <begin position="1"/>
        <end position="43"/>
    </location>
</feature>
<protein>
    <submittedName>
        <fullName evidence="4">Mrp family chromosome partitioning ATPase</fullName>
    </submittedName>
</protein>
<evidence type="ECO:0000313" key="4">
    <source>
        <dbReference type="EMBL" id="PZX13511.1"/>
    </source>
</evidence>